<feature type="region of interest" description="Disordered" evidence="1">
    <location>
        <begin position="83"/>
        <end position="108"/>
    </location>
</feature>
<organism evidence="2 3">
    <name type="scientific">Saccharothrix espanaensis (strain ATCC 51144 / DSM 44229 / JCM 9112 / NBRC 15066 / NRRL 15764)</name>
    <dbReference type="NCBI Taxonomy" id="1179773"/>
    <lineage>
        <taxon>Bacteria</taxon>
        <taxon>Bacillati</taxon>
        <taxon>Actinomycetota</taxon>
        <taxon>Actinomycetes</taxon>
        <taxon>Pseudonocardiales</taxon>
        <taxon>Pseudonocardiaceae</taxon>
        <taxon>Saccharothrix</taxon>
    </lineage>
</organism>
<gene>
    <name evidence="2" type="ordered locus">BN6_20310</name>
</gene>
<dbReference type="STRING" id="1179773.BN6_20310"/>
<dbReference type="HOGENOM" id="CLU_1894694_0_0_11"/>
<dbReference type="Proteomes" id="UP000006281">
    <property type="component" value="Chromosome"/>
</dbReference>
<feature type="compositionally biased region" description="Basic and acidic residues" evidence="1">
    <location>
        <begin position="84"/>
        <end position="103"/>
    </location>
</feature>
<reference evidence="2 3" key="1">
    <citation type="journal article" date="2012" name="BMC Genomics">
        <title>Complete genome sequence of Saccharothrix espanaensis DSM 44229T and comparison to the other completely sequenced Pseudonocardiaceae.</title>
        <authorList>
            <person name="Strobel T."/>
            <person name="Al-Dilaimi A."/>
            <person name="Blom J."/>
            <person name="Gessner A."/>
            <person name="Kalinowski J."/>
            <person name="Luzhetska M."/>
            <person name="Puhler A."/>
            <person name="Szczepanowski R."/>
            <person name="Bechthold A."/>
            <person name="Ruckert C."/>
        </authorList>
    </citation>
    <scope>NUCLEOTIDE SEQUENCE [LARGE SCALE GENOMIC DNA]</scope>
    <source>
        <strain evidence="3">ATCC 51144 / DSM 44229 / JCM 9112 / NBRC 15066 / NRRL 15764</strain>
    </source>
</reference>
<dbReference type="EMBL" id="HE804045">
    <property type="protein sequence ID" value="CCH29353.1"/>
    <property type="molecule type" value="Genomic_DNA"/>
</dbReference>
<sequence>MATLRRTCGTPGRCLAGRCPRWQERDHPLAVSARRSCPAAARGPGGRRRARAAAALKVRGRTGLLVLKLPRVFEIRGDGLASDTGHRGRFEVTDSSGNRRADDLEPFGSVQVGLGDPAVGRPETLLRLEITGQM</sequence>
<keyword evidence="3" id="KW-1185">Reference proteome</keyword>
<evidence type="ECO:0000313" key="2">
    <source>
        <dbReference type="EMBL" id="CCH29353.1"/>
    </source>
</evidence>
<evidence type="ECO:0000256" key="1">
    <source>
        <dbReference type="SAM" id="MobiDB-lite"/>
    </source>
</evidence>
<dbReference type="AlphaFoldDB" id="K0JYP4"/>
<accession>K0JYP4</accession>
<evidence type="ECO:0000313" key="3">
    <source>
        <dbReference type="Proteomes" id="UP000006281"/>
    </source>
</evidence>
<proteinExistence type="predicted"/>
<name>K0JYP4_SACES</name>
<protein>
    <submittedName>
        <fullName evidence="2">Uncharacterized protein</fullName>
    </submittedName>
</protein>
<dbReference type="KEGG" id="sesp:BN6_20310"/>
<dbReference type="PATRIC" id="fig|1179773.3.peg.2037"/>